<dbReference type="InterPro" id="IPR002508">
    <property type="entry name" value="MurNAc-LAA_cat"/>
</dbReference>
<dbReference type="SMR" id="A0A6M3ZH26"/>
<dbReference type="Gene3D" id="3.40.630.40">
    <property type="entry name" value="Zn-dependent exopeptidases"/>
    <property type="match status" value="1"/>
</dbReference>
<dbReference type="CDD" id="cd02696">
    <property type="entry name" value="MurNAc-LAA"/>
    <property type="match status" value="1"/>
</dbReference>
<sequence length="206" mass="22209">MRMLWRSLALCGLALTLAPCAQAAEPIEGKTVYIDAGHGGEDSGAVGNGLFEKDINLAVSEHVTDKLKEEGANPVASRSDDHFLTLEERVAKASANQADLFVSIHVNSGVASASGTETYFQSDYEGENSRRLASDIQSQLVSSLQTRDRGVKESDFYVITYSQMPSVLAELGFITNSSDADKLGSEEYQQKAADAIVNGIDSYYDQ</sequence>
<feature type="chain" id="PRO_5030158758" evidence="2">
    <location>
        <begin position="24"/>
        <end position="206"/>
    </location>
</feature>
<dbReference type="EMBL" id="CP052842">
    <property type="protein sequence ID" value="QJP89140.1"/>
    <property type="molecule type" value="Genomic_DNA"/>
</dbReference>
<gene>
    <name evidence="4" type="ORF">HIR78_14385</name>
</gene>
<dbReference type="SUPFAM" id="SSF53187">
    <property type="entry name" value="Zn-dependent exopeptidases"/>
    <property type="match status" value="1"/>
</dbReference>
<evidence type="ECO:0000256" key="1">
    <source>
        <dbReference type="ARBA" id="ARBA00022801"/>
    </source>
</evidence>
<dbReference type="PANTHER" id="PTHR30404:SF0">
    <property type="entry name" value="N-ACETYLMURAMOYL-L-ALANINE AMIDASE AMIC"/>
    <property type="match status" value="1"/>
</dbReference>
<feature type="domain" description="MurNAc-LAA" evidence="3">
    <location>
        <begin position="90"/>
        <end position="201"/>
    </location>
</feature>
<dbReference type="RefSeq" id="WP_010886565.1">
    <property type="nucleotide sequence ID" value="NC_000964.3"/>
</dbReference>
<dbReference type="GO" id="GO:0008745">
    <property type="term" value="F:N-acetylmuramoyl-L-alanine amidase activity"/>
    <property type="evidence" value="ECO:0007669"/>
    <property type="project" value="InterPro"/>
</dbReference>
<dbReference type="PANTHER" id="PTHR30404">
    <property type="entry name" value="N-ACETYLMURAMOYL-L-ALANINE AMIDASE"/>
    <property type="match status" value="1"/>
</dbReference>
<evidence type="ECO:0000256" key="2">
    <source>
        <dbReference type="SAM" id="SignalP"/>
    </source>
</evidence>
<dbReference type="Pfam" id="PF01520">
    <property type="entry name" value="Amidase_3"/>
    <property type="match status" value="1"/>
</dbReference>
<dbReference type="OrthoDB" id="9806267at2"/>
<keyword evidence="2" id="KW-0732">Signal</keyword>
<accession>A0A6M3ZH26</accession>
<feature type="signal peptide" evidence="2">
    <location>
        <begin position="1"/>
        <end position="23"/>
    </location>
</feature>
<reference evidence="4" key="1">
    <citation type="submission" date="2020-04" db="EMBL/GenBank/DDBJ databases">
        <title>Phage recombination drives evolution of spore-forming Bacilli.</title>
        <authorList>
            <person name="Dragos A."/>
            <person name="Kovacs A.T."/>
        </authorList>
    </citation>
    <scope>NUCLEOTIDE SEQUENCE</scope>
    <source>
        <strain evidence="4">168</strain>
    </source>
</reference>
<name>A0A6M3ZH26_BACSU</name>
<evidence type="ECO:0000259" key="3">
    <source>
        <dbReference type="SMART" id="SM00646"/>
    </source>
</evidence>
<dbReference type="KEGG" id="bsu:BSU24190"/>
<dbReference type="SMART" id="SM00646">
    <property type="entry name" value="Ami_3"/>
    <property type="match status" value="1"/>
</dbReference>
<evidence type="ECO:0000313" key="4">
    <source>
        <dbReference type="EMBL" id="QJP89140.1"/>
    </source>
</evidence>
<dbReference type="InterPro" id="IPR050695">
    <property type="entry name" value="N-acetylmuramoyl_amidase_3"/>
</dbReference>
<keyword evidence="1" id="KW-0378">Hydrolase</keyword>
<protein>
    <submittedName>
        <fullName evidence="4">N-acetylmuramoyl-L-alanine amidase</fullName>
    </submittedName>
</protein>
<organism evidence="4">
    <name type="scientific">Bacillus subtilis (strain 168)</name>
    <dbReference type="NCBI Taxonomy" id="224308"/>
    <lineage>
        <taxon>Bacteria</taxon>
        <taxon>Bacillati</taxon>
        <taxon>Bacillota</taxon>
        <taxon>Bacilli</taxon>
        <taxon>Bacillales</taxon>
        <taxon>Bacillaceae</taxon>
        <taxon>Bacillus</taxon>
    </lineage>
</organism>
<dbReference type="AlphaFoldDB" id="A0A6M3ZH26"/>
<proteinExistence type="predicted"/>
<dbReference type="GO" id="GO:0009253">
    <property type="term" value="P:peptidoglycan catabolic process"/>
    <property type="evidence" value="ECO:0007669"/>
    <property type="project" value="InterPro"/>
</dbReference>